<dbReference type="EMBL" id="PCSU01000067">
    <property type="protein sequence ID" value="PIP56283.1"/>
    <property type="molecule type" value="Genomic_DNA"/>
</dbReference>
<dbReference type="InterPro" id="IPR038731">
    <property type="entry name" value="RgtA/B/C-like"/>
</dbReference>
<evidence type="ECO:0000259" key="9">
    <source>
        <dbReference type="Pfam" id="PF13231"/>
    </source>
</evidence>
<evidence type="ECO:0000256" key="4">
    <source>
        <dbReference type="ARBA" id="ARBA00022679"/>
    </source>
</evidence>
<organism evidence="10 11">
    <name type="scientific">candidate division WWE3 bacterium CG22_combo_CG10-13_8_21_14_all_39_12</name>
    <dbReference type="NCBI Taxonomy" id="1975094"/>
    <lineage>
        <taxon>Bacteria</taxon>
        <taxon>Katanobacteria</taxon>
    </lineage>
</organism>
<sequence>MLKTTFKKIKTRTSHLVTGKNLSLVVALSLLCYLLNFNSITAPFERDEGEYAYSAMILHDGGVPYKDSFLQKPPMIVYTYAFGQLINPTAVWPPRIFALIFSLGTILLVGYIAYKEWGKGAWWIAMFIYACISMFPVLTPFAANTEKFMILPLMTTVALFVKFRDKVMPTYGWVVVGFCTAIAILYKPITFPMLGALIVFWLWEMFKTNNEWKTLVKPFTVFTLSGLITTLIVMLPIILRGGFPGFWEQVVVFNSAYATSFGLGLDNAITYLGKFGYYWFLALPIIWFFITRPKHWMLYPSLWFVGFLTIYTTPIGHYYLLIIPFIALMVAAGINSFSKEFVLTRRNPVLLITTLVTLILLLLPFKQQFSLTSLELVNWVYGTVNPFAEAKEVAGHVSLITTPDDKIFVAGSEPEIYFYAQRKSVSKFVITYPLNLPTTYREQYQKEAVDDLTQNQPTVIVVSKREMSGLWDEKSPTQFIDYLDDLLSEKYSPVGGYVWDEFGGYWEDNVTESLMSDSSYVVYKRNGD</sequence>
<dbReference type="Pfam" id="PF13231">
    <property type="entry name" value="PMT_2"/>
    <property type="match status" value="1"/>
</dbReference>
<comment type="caution">
    <text evidence="10">The sequence shown here is derived from an EMBL/GenBank/DDBJ whole genome shotgun (WGS) entry which is preliminary data.</text>
</comment>
<feature type="transmembrane region" description="Helical" evidence="8">
    <location>
        <begin position="349"/>
        <end position="365"/>
    </location>
</feature>
<feature type="transmembrane region" description="Helical" evidence="8">
    <location>
        <begin position="21"/>
        <end position="40"/>
    </location>
</feature>
<evidence type="ECO:0000256" key="6">
    <source>
        <dbReference type="ARBA" id="ARBA00022989"/>
    </source>
</evidence>
<feature type="transmembrane region" description="Helical" evidence="8">
    <location>
        <begin position="271"/>
        <end position="289"/>
    </location>
</feature>
<accession>A0A2H0BF34</accession>
<dbReference type="Proteomes" id="UP000228495">
    <property type="component" value="Unassembled WGS sequence"/>
</dbReference>
<feature type="transmembrane region" description="Helical" evidence="8">
    <location>
        <begin position="96"/>
        <end position="114"/>
    </location>
</feature>
<dbReference type="GO" id="GO:0016763">
    <property type="term" value="F:pentosyltransferase activity"/>
    <property type="evidence" value="ECO:0007669"/>
    <property type="project" value="TreeGrafter"/>
</dbReference>
<feature type="transmembrane region" description="Helical" evidence="8">
    <location>
        <begin position="171"/>
        <end position="203"/>
    </location>
</feature>
<evidence type="ECO:0000256" key="3">
    <source>
        <dbReference type="ARBA" id="ARBA00022676"/>
    </source>
</evidence>
<keyword evidence="2" id="KW-1003">Cell membrane</keyword>
<reference evidence="10 11" key="1">
    <citation type="submission" date="2017-09" db="EMBL/GenBank/DDBJ databases">
        <title>Depth-based differentiation of microbial function through sediment-hosted aquifers and enrichment of novel symbionts in the deep terrestrial subsurface.</title>
        <authorList>
            <person name="Probst A.J."/>
            <person name="Ladd B."/>
            <person name="Jarett J.K."/>
            <person name="Geller-Mcgrath D.E."/>
            <person name="Sieber C.M."/>
            <person name="Emerson J.B."/>
            <person name="Anantharaman K."/>
            <person name="Thomas B.C."/>
            <person name="Malmstrom R."/>
            <person name="Stieglmeier M."/>
            <person name="Klingl A."/>
            <person name="Woyke T."/>
            <person name="Ryan C.M."/>
            <person name="Banfield J.F."/>
        </authorList>
    </citation>
    <scope>NUCLEOTIDE SEQUENCE [LARGE SCALE GENOMIC DNA]</scope>
    <source>
        <strain evidence="10">CG22_combo_CG10-13_8_21_14_all_39_12</strain>
    </source>
</reference>
<feature type="transmembrane region" description="Helical" evidence="8">
    <location>
        <begin position="215"/>
        <end position="239"/>
    </location>
</feature>
<name>A0A2H0BF34_UNCKA</name>
<keyword evidence="5 8" id="KW-0812">Transmembrane</keyword>
<comment type="subcellular location">
    <subcellularLocation>
        <location evidence="1">Cell membrane</location>
        <topology evidence="1">Multi-pass membrane protein</topology>
    </subcellularLocation>
</comment>
<keyword evidence="3" id="KW-0328">Glycosyltransferase</keyword>
<keyword evidence="6 8" id="KW-1133">Transmembrane helix</keyword>
<dbReference type="PANTHER" id="PTHR33908">
    <property type="entry name" value="MANNOSYLTRANSFERASE YKCB-RELATED"/>
    <property type="match status" value="1"/>
</dbReference>
<dbReference type="InterPro" id="IPR050297">
    <property type="entry name" value="LipidA_mod_glycosyltrf_83"/>
</dbReference>
<keyword evidence="4" id="KW-0808">Transferase</keyword>
<protein>
    <recommendedName>
        <fullName evidence="9">Glycosyltransferase RgtA/B/C/D-like domain-containing protein</fullName>
    </recommendedName>
</protein>
<dbReference type="GO" id="GO:0005886">
    <property type="term" value="C:plasma membrane"/>
    <property type="evidence" value="ECO:0007669"/>
    <property type="project" value="UniProtKB-SubCell"/>
</dbReference>
<evidence type="ECO:0000256" key="8">
    <source>
        <dbReference type="SAM" id="Phobius"/>
    </source>
</evidence>
<feature type="domain" description="Glycosyltransferase RgtA/B/C/D-like" evidence="9">
    <location>
        <begin position="72"/>
        <end position="216"/>
    </location>
</feature>
<keyword evidence="7 8" id="KW-0472">Membrane</keyword>
<evidence type="ECO:0000313" key="10">
    <source>
        <dbReference type="EMBL" id="PIP56283.1"/>
    </source>
</evidence>
<evidence type="ECO:0000313" key="11">
    <source>
        <dbReference type="Proteomes" id="UP000228495"/>
    </source>
</evidence>
<dbReference type="GO" id="GO:0009103">
    <property type="term" value="P:lipopolysaccharide biosynthetic process"/>
    <property type="evidence" value="ECO:0007669"/>
    <property type="project" value="UniProtKB-ARBA"/>
</dbReference>
<evidence type="ECO:0000256" key="7">
    <source>
        <dbReference type="ARBA" id="ARBA00023136"/>
    </source>
</evidence>
<gene>
    <name evidence="10" type="ORF">COX05_03875</name>
</gene>
<evidence type="ECO:0000256" key="5">
    <source>
        <dbReference type="ARBA" id="ARBA00022692"/>
    </source>
</evidence>
<feature type="transmembrane region" description="Helical" evidence="8">
    <location>
        <begin position="121"/>
        <end position="142"/>
    </location>
</feature>
<evidence type="ECO:0000256" key="1">
    <source>
        <dbReference type="ARBA" id="ARBA00004651"/>
    </source>
</evidence>
<proteinExistence type="predicted"/>
<dbReference type="PANTHER" id="PTHR33908:SF11">
    <property type="entry name" value="MEMBRANE PROTEIN"/>
    <property type="match status" value="1"/>
</dbReference>
<feature type="transmembrane region" description="Helical" evidence="8">
    <location>
        <begin position="318"/>
        <end position="337"/>
    </location>
</feature>
<evidence type="ECO:0000256" key="2">
    <source>
        <dbReference type="ARBA" id="ARBA00022475"/>
    </source>
</evidence>
<dbReference type="AlphaFoldDB" id="A0A2H0BF34"/>